<feature type="transmembrane region" description="Helical" evidence="1">
    <location>
        <begin position="74"/>
        <end position="93"/>
    </location>
</feature>
<evidence type="ECO:0000256" key="1">
    <source>
        <dbReference type="SAM" id="Phobius"/>
    </source>
</evidence>
<keyword evidence="1" id="KW-0472">Membrane</keyword>
<dbReference type="AlphaFoldDB" id="A0A0H5NKD9"/>
<gene>
    <name evidence="2" type="ORF">ERS450000_01457</name>
</gene>
<dbReference type="Proteomes" id="UP000057820">
    <property type="component" value="Chromosome 1"/>
</dbReference>
<proteinExistence type="predicted"/>
<evidence type="ECO:0000313" key="2">
    <source>
        <dbReference type="EMBL" id="CRY75674.1"/>
    </source>
</evidence>
<keyword evidence="1" id="KW-1133">Transmembrane helix</keyword>
<organism evidence="2 3">
    <name type="scientific">Nocardia farcinica</name>
    <dbReference type="NCBI Taxonomy" id="37329"/>
    <lineage>
        <taxon>Bacteria</taxon>
        <taxon>Bacillati</taxon>
        <taxon>Actinomycetota</taxon>
        <taxon>Actinomycetes</taxon>
        <taxon>Mycobacteriales</taxon>
        <taxon>Nocardiaceae</taxon>
        <taxon>Nocardia</taxon>
    </lineage>
</organism>
<sequence length="94" mass="10336">MSDNPGVYYTEATAKQATPDPLNLCVYATVALLTWLVGPLALIAFAALAFVGYWRAWRHGLRRSRCLLRDTRLVLGYLALLVVIGVVAVVHPLI</sequence>
<reference evidence="3" key="1">
    <citation type="submission" date="2015-03" db="EMBL/GenBank/DDBJ databases">
        <authorList>
            <consortium name="Pathogen Informatics"/>
        </authorList>
    </citation>
    <scope>NUCLEOTIDE SEQUENCE [LARGE SCALE GENOMIC DNA]</scope>
    <source>
        <strain evidence="3">NCTC11134</strain>
    </source>
</reference>
<evidence type="ECO:0000313" key="3">
    <source>
        <dbReference type="Proteomes" id="UP000057820"/>
    </source>
</evidence>
<accession>A0A0H5NKD9</accession>
<dbReference type="EMBL" id="LN868938">
    <property type="protein sequence ID" value="CRY75674.1"/>
    <property type="molecule type" value="Genomic_DNA"/>
</dbReference>
<keyword evidence="1" id="KW-0812">Transmembrane</keyword>
<name>A0A0H5NKD9_NOCFR</name>
<protein>
    <submittedName>
        <fullName evidence="2">Uncharacterized protein</fullName>
    </submittedName>
</protein>
<dbReference type="RefSeq" id="WP_060591436.1">
    <property type="nucleotide sequence ID" value="NZ_CAACYE020000001.1"/>
</dbReference>
<dbReference type="KEGG" id="nfr:ERS450000_01457"/>
<feature type="transmembrane region" description="Helical" evidence="1">
    <location>
        <begin position="26"/>
        <end position="53"/>
    </location>
</feature>